<dbReference type="Proteomes" id="UP000596827">
    <property type="component" value="Unassembled WGS sequence"/>
</dbReference>
<evidence type="ECO:0000313" key="2">
    <source>
        <dbReference type="EMBL" id="MBC5763936.1"/>
    </source>
</evidence>
<keyword evidence="3" id="KW-1185">Reference proteome</keyword>
<accession>A0A923M4Z4</accession>
<proteinExistence type="predicted"/>
<feature type="domain" description="Phasin" evidence="1">
    <location>
        <begin position="28"/>
        <end position="120"/>
    </location>
</feature>
<dbReference type="EMBL" id="JACORU010000001">
    <property type="protein sequence ID" value="MBC5763936.1"/>
    <property type="molecule type" value="Genomic_DNA"/>
</dbReference>
<comment type="caution">
    <text evidence="2">The sequence shown here is derived from an EMBL/GenBank/DDBJ whole genome shotgun (WGS) entry which is preliminary data.</text>
</comment>
<protein>
    <submittedName>
        <fullName evidence="2">Phasin family protein</fullName>
    </submittedName>
</protein>
<gene>
    <name evidence="2" type="ORF">H8R02_05705</name>
</gene>
<evidence type="ECO:0000259" key="1">
    <source>
        <dbReference type="Pfam" id="PF09361"/>
    </source>
</evidence>
<sequence>MKPARQPQAAAPNLLAAFNWPRAAGGFETFAEFPRQQAAVACEAACAVFRGFEAIRKVQEQAAHQAQVRHAAAAEKLRRPVKPAELFALQADLARFDMEAALRYWQSLAAAAVEMQTDVAGCCTHLVDAGKVLETAHSLEP</sequence>
<dbReference type="RefSeq" id="WP_187080348.1">
    <property type="nucleotide sequence ID" value="NZ_JACORU010000001.1"/>
</dbReference>
<reference evidence="2" key="1">
    <citation type="submission" date="2020-08" db="EMBL/GenBank/DDBJ databases">
        <title>Ramlibacter sp. GTP1 16S ribosomal RNA gene genome sequencing and assembly.</title>
        <authorList>
            <person name="Kang M."/>
        </authorList>
    </citation>
    <scope>NUCLEOTIDE SEQUENCE</scope>
    <source>
        <strain evidence="2">GTP1</strain>
    </source>
</reference>
<name>A0A923M4Z4_9BURK</name>
<dbReference type="InterPro" id="IPR018968">
    <property type="entry name" value="Phasin"/>
</dbReference>
<evidence type="ECO:0000313" key="3">
    <source>
        <dbReference type="Proteomes" id="UP000596827"/>
    </source>
</evidence>
<organism evidence="2 3">
    <name type="scientific">Ramlibacter albus</name>
    <dbReference type="NCBI Taxonomy" id="2079448"/>
    <lineage>
        <taxon>Bacteria</taxon>
        <taxon>Pseudomonadati</taxon>
        <taxon>Pseudomonadota</taxon>
        <taxon>Betaproteobacteria</taxon>
        <taxon>Burkholderiales</taxon>
        <taxon>Comamonadaceae</taxon>
        <taxon>Ramlibacter</taxon>
    </lineage>
</organism>
<dbReference type="Pfam" id="PF09361">
    <property type="entry name" value="Phasin_2"/>
    <property type="match status" value="1"/>
</dbReference>
<dbReference type="AlphaFoldDB" id="A0A923M4Z4"/>